<feature type="transmembrane region" description="Helical" evidence="1">
    <location>
        <begin position="12"/>
        <end position="34"/>
    </location>
</feature>
<evidence type="ECO:0008006" key="4">
    <source>
        <dbReference type="Google" id="ProtNLM"/>
    </source>
</evidence>
<reference evidence="2 3" key="1">
    <citation type="submission" date="2012-01" db="EMBL/GenBank/DDBJ databases">
        <title>The Genome Sequence of Facklamia languida CCUG 37842.</title>
        <authorList>
            <consortium name="The Broad Institute Genome Sequencing Platform"/>
            <person name="Earl A."/>
            <person name="Ward D."/>
            <person name="Feldgarden M."/>
            <person name="Gevers D."/>
            <person name="Huys G."/>
            <person name="Young S.K."/>
            <person name="Zeng Q."/>
            <person name="Gargeya S."/>
            <person name="Fitzgerald M."/>
            <person name="Haas B."/>
            <person name="Abouelleil A."/>
            <person name="Alvarado L."/>
            <person name="Arachchi H.M."/>
            <person name="Berlin A."/>
            <person name="Chapman S.B."/>
            <person name="Gearin G."/>
            <person name="Goldberg J."/>
            <person name="Griggs A."/>
            <person name="Gujja S."/>
            <person name="Hansen M."/>
            <person name="Heiman D."/>
            <person name="Howarth C."/>
            <person name="Larimer J."/>
            <person name="Lui A."/>
            <person name="MacDonald P.J.P."/>
            <person name="McCowen C."/>
            <person name="Montmayeur A."/>
            <person name="Murphy C."/>
            <person name="Neiman D."/>
            <person name="Pearson M."/>
            <person name="Priest M."/>
            <person name="Roberts A."/>
            <person name="Saif S."/>
            <person name="Shea T."/>
            <person name="Sisk P."/>
            <person name="Stolte C."/>
            <person name="Sykes S."/>
            <person name="Wortman J."/>
            <person name="Nusbaum C."/>
            <person name="Birren B."/>
        </authorList>
    </citation>
    <scope>NUCLEOTIDE SEQUENCE [LARGE SCALE GENOMIC DNA]</scope>
    <source>
        <strain evidence="2 3">CCUG 37842</strain>
    </source>
</reference>
<dbReference type="Proteomes" id="UP000006190">
    <property type="component" value="Unassembled WGS sequence"/>
</dbReference>
<gene>
    <name evidence="2" type="ORF">HMPREF9708_00953</name>
</gene>
<evidence type="ECO:0000313" key="2">
    <source>
        <dbReference type="EMBL" id="EHR37046.1"/>
    </source>
</evidence>
<protein>
    <recommendedName>
        <fullName evidence="4">DUF308 domain-containing protein</fullName>
    </recommendedName>
</protein>
<evidence type="ECO:0000256" key="1">
    <source>
        <dbReference type="SAM" id="Phobius"/>
    </source>
</evidence>
<organism evidence="2 3">
    <name type="scientific">Facklamia languida CCUG 37842</name>
    <dbReference type="NCBI Taxonomy" id="883113"/>
    <lineage>
        <taxon>Bacteria</taxon>
        <taxon>Bacillati</taxon>
        <taxon>Bacillota</taxon>
        <taxon>Bacilli</taxon>
        <taxon>Lactobacillales</taxon>
        <taxon>Aerococcaceae</taxon>
        <taxon>Facklamia</taxon>
    </lineage>
</organism>
<dbReference type="eggNOG" id="COG3247">
    <property type="taxonomic scope" value="Bacteria"/>
</dbReference>
<keyword evidence="1" id="KW-0812">Transmembrane</keyword>
<accession>H3NJB4</accession>
<dbReference type="RefSeq" id="WP_006309088.1">
    <property type="nucleotide sequence ID" value="NZ_JH601133.1"/>
</dbReference>
<dbReference type="OrthoDB" id="1641596at2"/>
<keyword evidence="1" id="KW-1133">Transmembrane helix</keyword>
<keyword evidence="3" id="KW-1185">Reference proteome</keyword>
<dbReference type="Pfam" id="PF03729">
    <property type="entry name" value="DUF308"/>
    <property type="match status" value="1"/>
</dbReference>
<feature type="transmembrane region" description="Helical" evidence="1">
    <location>
        <begin position="71"/>
        <end position="89"/>
    </location>
</feature>
<sequence length="448" mass="51642">MATKESHRNWSYLLVGIGFICLGLATIVFKASLFKVMMDLFAVYLTMTGAIKVWELVTSDKYAGSAKDRRLHIFVAIAHFWFAAVVHLFNDHSAWWVVTLVGLYQLVMAILSMVSFYLMRKDRAQESYRRFLYALVHLIFGLSSLMVSDHGDSAMNRLGIYTIFIGLTYLHDGRGVFIDPAKETQLRRSIRIPLPVIFSVFFPRTVLQKINRIITGTSPIDQEVLMQELDLLTEEDSDLEETGDKRMYIQIHVGEKSVDMVGHMNVVYDEVVYSYGNHDVDSRRLFDAVGDGVIVLLDRQEYIDFSVENGTTIVEYEVELTRIQRQALEKKLDEIKRDLIDWQPRTKTQRAAYAGKLDQATSGTFHKFAQGKYQTYFVFWTNCVLLSDEIMGAAGLDVFPLIGVQTPGTYYDYFEREYAKVHSMVTRRIVYNHKLRSFLAQHVYPLKK</sequence>
<dbReference type="HOGENOM" id="CLU_049562_0_0_9"/>
<keyword evidence="1" id="KW-0472">Membrane</keyword>
<dbReference type="STRING" id="883113.HMPREF9708_00953"/>
<name>H3NJB4_9LACT</name>
<feature type="transmembrane region" description="Helical" evidence="1">
    <location>
        <begin position="131"/>
        <end position="148"/>
    </location>
</feature>
<proteinExistence type="predicted"/>
<feature type="transmembrane region" description="Helical" evidence="1">
    <location>
        <begin position="95"/>
        <end position="119"/>
    </location>
</feature>
<dbReference type="PATRIC" id="fig|883113.3.peg.949"/>
<dbReference type="InterPro" id="IPR005325">
    <property type="entry name" value="DUF308_memb"/>
</dbReference>
<feature type="transmembrane region" description="Helical" evidence="1">
    <location>
        <begin position="40"/>
        <end position="59"/>
    </location>
</feature>
<evidence type="ECO:0000313" key="3">
    <source>
        <dbReference type="Proteomes" id="UP000006190"/>
    </source>
</evidence>
<dbReference type="EMBL" id="AGEG01000011">
    <property type="protein sequence ID" value="EHR37046.1"/>
    <property type="molecule type" value="Genomic_DNA"/>
</dbReference>
<comment type="caution">
    <text evidence="2">The sequence shown here is derived from an EMBL/GenBank/DDBJ whole genome shotgun (WGS) entry which is preliminary data.</text>
</comment>
<dbReference type="AlphaFoldDB" id="H3NJB4"/>